<dbReference type="EMBL" id="QREG01000023">
    <property type="protein sequence ID" value="RED93836.1"/>
    <property type="molecule type" value="Genomic_DNA"/>
</dbReference>
<dbReference type="PANTHER" id="PTHR39200">
    <property type="entry name" value="HYPOTHETICAL EXPORTED PROTEIN"/>
    <property type="match status" value="1"/>
</dbReference>
<name>A0A3D9KXN6_MARFU</name>
<dbReference type="Pfam" id="PF10988">
    <property type="entry name" value="DUF2807"/>
    <property type="match status" value="1"/>
</dbReference>
<evidence type="ECO:0000313" key="4">
    <source>
        <dbReference type="Proteomes" id="UP000256779"/>
    </source>
</evidence>
<dbReference type="InterPro" id="IPR021255">
    <property type="entry name" value="DUF2807"/>
</dbReference>
<evidence type="ECO:0000313" key="3">
    <source>
        <dbReference type="EMBL" id="RED93836.1"/>
    </source>
</evidence>
<feature type="domain" description="Putative auto-transporter adhesin head GIN" evidence="2">
    <location>
        <begin position="28"/>
        <end position="147"/>
    </location>
</feature>
<dbReference type="Proteomes" id="UP000256779">
    <property type="component" value="Unassembled WGS sequence"/>
</dbReference>
<dbReference type="OrthoDB" id="942536at2"/>
<proteinExistence type="predicted"/>
<dbReference type="PANTHER" id="PTHR39200:SF1">
    <property type="entry name" value="AUTO-TRANSPORTER ADHESIN HEAD GIN DOMAIN-CONTAINING PROTEIN-RELATED"/>
    <property type="match status" value="1"/>
</dbReference>
<dbReference type="Gene3D" id="2.160.20.120">
    <property type="match status" value="1"/>
</dbReference>
<sequence length="243" mass="25101">MKNYVLLGLSLFIGSLCFGQTTRQLSSFDELTVHEGIEVILTKGTDESARIEADGIAVDKVLTDVSGGTLKVHLEGNNNRGADVRVYITYVSLEGLSASSAGSISADERIATDDEFEISCSSAGSIEAKIEADEIELDVSSSGDVTLEVVASFLEAEVSSAGSIKVSGKAASVEAYASSSGEFNGYDLEAKSAEVKASSGGSVKVNVSDELDARASSGGSVRFKGNPSTIDKETSSGGSVRES</sequence>
<comment type="caution">
    <text evidence="3">The sequence shown here is derived from an EMBL/GenBank/DDBJ whole genome shotgun (WGS) entry which is preliminary data.</text>
</comment>
<evidence type="ECO:0000259" key="2">
    <source>
        <dbReference type="Pfam" id="PF10988"/>
    </source>
</evidence>
<feature type="region of interest" description="Disordered" evidence="1">
    <location>
        <begin position="213"/>
        <end position="243"/>
    </location>
</feature>
<evidence type="ECO:0000256" key="1">
    <source>
        <dbReference type="SAM" id="MobiDB-lite"/>
    </source>
</evidence>
<dbReference type="AlphaFoldDB" id="A0A3D9KXN6"/>
<dbReference type="RefSeq" id="WP_115869756.1">
    <property type="nucleotide sequence ID" value="NZ_QREG01000023.1"/>
</dbReference>
<gene>
    <name evidence="3" type="ORF">C7460_12314</name>
</gene>
<keyword evidence="4" id="KW-1185">Reference proteome</keyword>
<accession>A0A3D9KXN6</accession>
<protein>
    <submittedName>
        <fullName evidence="3">Putative autotransporter adhesin-like protein</fullName>
    </submittedName>
</protein>
<reference evidence="3 4" key="1">
    <citation type="submission" date="2018-07" db="EMBL/GenBank/DDBJ databases">
        <title>Genomic Encyclopedia of Type Strains, Phase IV (KMG-IV): sequencing the most valuable type-strain genomes for metagenomic binning, comparative biology and taxonomic classification.</title>
        <authorList>
            <person name="Goeker M."/>
        </authorList>
    </citation>
    <scope>NUCLEOTIDE SEQUENCE [LARGE SCALE GENOMIC DNA]</scope>
    <source>
        <strain evidence="3 4">DSM 4134</strain>
    </source>
</reference>
<organism evidence="3 4">
    <name type="scientific">Marinoscillum furvescens DSM 4134</name>
    <dbReference type="NCBI Taxonomy" id="1122208"/>
    <lineage>
        <taxon>Bacteria</taxon>
        <taxon>Pseudomonadati</taxon>
        <taxon>Bacteroidota</taxon>
        <taxon>Cytophagia</taxon>
        <taxon>Cytophagales</taxon>
        <taxon>Reichenbachiellaceae</taxon>
        <taxon>Marinoscillum</taxon>
    </lineage>
</organism>